<dbReference type="AlphaFoldDB" id="A0A5J6Z756"/>
<keyword evidence="3" id="KW-1185">Reference proteome</keyword>
<reference evidence="3" key="1">
    <citation type="submission" date="2019-10" db="EMBL/GenBank/DDBJ databases">
        <title>Complete genome sequence of Corynebacterium urogenitalis DSM 108747, isolated from the genital tract of a cow.</title>
        <authorList>
            <person name="Ruckert C."/>
            <person name="Ballas P."/>
            <person name="Wagener K."/>
            <person name="Drillich M."/>
            <person name="Kaempfer P."/>
            <person name="Busse H.-J."/>
            <person name="Ehling-Schulz M."/>
        </authorList>
    </citation>
    <scope>NUCLEOTIDE SEQUENCE [LARGE SCALE GENOMIC DNA]</scope>
    <source>
        <strain evidence="3">LMM 1652</strain>
    </source>
</reference>
<dbReference type="Pfam" id="PF04167">
    <property type="entry name" value="DUF402"/>
    <property type="match status" value="1"/>
</dbReference>
<dbReference type="SUPFAM" id="SSF159234">
    <property type="entry name" value="FomD-like"/>
    <property type="match status" value="1"/>
</dbReference>
<protein>
    <recommendedName>
        <fullName evidence="1">DUF402 domain-containing protein</fullName>
    </recommendedName>
</protein>
<dbReference type="RefSeq" id="WP_151903091.1">
    <property type="nucleotide sequence ID" value="NZ_CP045032.1"/>
</dbReference>
<organism evidence="2 3">
    <name type="scientific">Corynebacterium urogenitale</name>
    <dbReference type="NCBI Taxonomy" id="2487892"/>
    <lineage>
        <taxon>Bacteria</taxon>
        <taxon>Bacillati</taxon>
        <taxon>Actinomycetota</taxon>
        <taxon>Actinomycetes</taxon>
        <taxon>Mycobacteriales</taxon>
        <taxon>Corynebacteriaceae</taxon>
        <taxon>Corynebacterium</taxon>
    </lineage>
</organism>
<dbReference type="InterPro" id="IPR014465">
    <property type="entry name" value="UCP012622"/>
</dbReference>
<dbReference type="Gene3D" id="2.40.380.10">
    <property type="entry name" value="FomD-like"/>
    <property type="match status" value="1"/>
</dbReference>
<feature type="domain" description="DUF402" evidence="1">
    <location>
        <begin position="29"/>
        <end position="152"/>
    </location>
</feature>
<evidence type="ECO:0000259" key="1">
    <source>
        <dbReference type="Pfam" id="PF04167"/>
    </source>
</evidence>
<dbReference type="EMBL" id="CP045032">
    <property type="protein sequence ID" value="QFQ02766.1"/>
    <property type="molecule type" value="Genomic_DNA"/>
</dbReference>
<evidence type="ECO:0000313" key="2">
    <source>
        <dbReference type="EMBL" id="QFQ02766.1"/>
    </source>
</evidence>
<sequence>MVDLHPIKQETFDLEAKINIDPKGFARPVDRFSITNGALYMARPADHERFHYMESWLIPTLDIRVTWFHFREGIAPTQELYVDVAIIDNSDEHKWSTRDLYVDVTTHRGGRIQVHDLDELGAALEAGYIGVEETNRAMKASQRILDGITLHGSLQGWLSQEGYSLAWQSPM</sequence>
<dbReference type="PIRSF" id="PIRSF012622">
    <property type="entry name" value="UCP012622"/>
    <property type="match status" value="1"/>
</dbReference>
<dbReference type="InterPro" id="IPR007295">
    <property type="entry name" value="DUF402"/>
</dbReference>
<evidence type="ECO:0000313" key="3">
    <source>
        <dbReference type="Proteomes" id="UP000326711"/>
    </source>
</evidence>
<proteinExistence type="predicted"/>
<dbReference type="OrthoDB" id="3821551at2"/>
<dbReference type="InterPro" id="IPR035930">
    <property type="entry name" value="FomD-like_sf"/>
</dbReference>
<dbReference type="KEGG" id="cuo:CUROG_07055"/>
<gene>
    <name evidence="2" type="ORF">CUROG_07055</name>
</gene>
<accession>A0A5J6Z756</accession>
<name>A0A5J6Z756_9CORY</name>
<dbReference type="Proteomes" id="UP000326711">
    <property type="component" value="Chromosome"/>
</dbReference>